<keyword evidence="9" id="KW-0808">Transferase</keyword>
<reference evidence="13 14" key="1">
    <citation type="submission" date="2016-10" db="EMBL/GenBank/DDBJ databases">
        <authorList>
            <person name="de Groot N.N."/>
        </authorList>
    </citation>
    <scope>NUCLEOTIDE SEQUENCE [LARGE SCALE GENOMIC DNA]</scope>
    <source>
        <strain evidence="13 14">DSM 21771</strain>
    </source>
</reference>
<evidence type="ECO:0000256" key="1">
    <source>
        <dbReference type="ARBA" id="ARBA00001066"/>
    </source>
</evidence>
<comment type="function">
    <text evidence="3">Catalyzes phosphorolysis of the pyrimidine nucleosides uridine, thymidine and 2'-deoxyuridine with the formation of the corresponding pyrimidine base and ribose-1-phosphate.</text>
</comment>
<dbReference type="SUPFAM" id="SSF52418">
    <property type="entry name" value="Nucleoside phosphorylase/phosphoribosyltransferase catalytic domain"/>
    <property type="match status" value="1"/>
</dbReference>
<evidence type="ECO:0000256" key="2">
    <source>
        <dbReference type="ARBA" id="ARBA00001958"/>
    </source>
</evidence>
<organism evidence="13 14">
    <name type="scientific">Natribacillus halophilus</name>
    <dbReference type="NCBI Taxonomy" id="549003"/>
    <lineage>
        <taxon>Bacteria</taxon>
        <taxon>Bacillati</taxon>
        <taxon>Bacillota</taxon>
        <taxon>Bacilli</taxon>
        <taxon>Bacillales</taxon>
        <taxon>Bacillaceae</taxon>
        <taxon>Natribacillus</taxon>
    </lineage>
</organism>
<dbReference type="NCBIfam" id="NF004490">
    <property type="entry name" value="PRK05820.1"/>
    <property type="match status" value="1"/>
</dbReference>
<dbReference type="GO" id="GO:0005829">
    <property type="term" value="C:cytosol"/>
    <property type="evidence" value="ECO:0007669"/>
    <property type="project" value="TreeGrafter"/>
</dbReference>
<dbReference type="InterPro" id="IPR036566">
    <property type="entry name" value="PYNP-like_C_sf"/>
</dbReference>
<comment type="cofactor">
    <cofactor evidence="2">
        <name>K(+)</name>
        <dbReference type="ChEBI" id="CHEBI:29103"/>
    </cofactor>
</comment>
<comment type="similarity">
    <text evidence="4">Belongs to the thymidine/pyrimidine-nucleoside phosphorylase family.</text>
</comment>
<dbReference type="InterPro" id="IPR036320">
    <property type="entry name" value="Glycosyl_Trfase_fam3_N_dom_sf"/>
</dbReference>
<dbReference type="InterPro" id="IPR000312">
    <property type="entry name" value="Glycosyl_Trfase_fam3"/>
</dbReference>
<dbReference type="Gene3D" id="3.40.1030.10">
    <property type="entry name" value="Nucleoside phosphorylase/phosphoribosyltransferase catalytic domain"/>
    <property type="match status" value="1"/>
</dbReference>
<dbReference type="GO" id="GO:0004645">
    <property type="term" value="F:1,4-alpha-oligoglucan phosphorylase activity"/>
    <property type="evidence" value="ECO:0007669"/>
    <property type="project" value="InterPro"/>
</dbReference>
<evidence type="ECO:0000256" key="9">
    <source>
        <dbReference type="ARBA" id="ARBA00022679"/>
    </source>
</evidence>
<evidence type="ECO:0000256" key="11">
    <source>
        <dbReference type="ARBA" id="ARBA00048525"/>
    </source>
</evidence>
<dbReference type="OrthoDB" id="9763887at2"/>
<comment type="catalytic activity">
    <reaction evidence="10">
        <text>uridine + phosphate = alpha-D-ribose 1-phosphate + uracil</text>
        <dbReference type="Rhea" id="RHEA:24388"/>
        <dbReference type="ChEBI" id="CHEBI:16704"/>
        <dbReference type="ChEBI" id="CHEBI:17568"/>
        <dbReference type="ChEBI" id="CHEBI:43474"/>
        <dbReference type="ChEBI" id="CHEBI:57720"/>
        <dbReference type="EC" id="2.4.2.2"/>
    </reaction>
</comment>
<evidence type="ECO:0000256" key="8">
    <source>
        <dbReference type="ARBA" id="ARBA00022676"/>
    </source>
</evidence>
<dbReference type="GO" id="GO:0006213">
    <property type="term" value="P:pyrimidine nucleoside metabolic process"/>
    <property type="evidence" value="ECO:0007669"/>
    <property type="project" value="InterPro"/>
</dbReference>
<evidence type="ECO:0000256" key="10">
    <source>
        <dbReference type="ARBA" id="ARBA00048453"/>
    </source>
</evidence>
<dbReference type="Pfam" id="PF00591">
    <property type="entry name" value="Glycos_transf_3"/>
    <property type="match status" value="1"/>
</dbReference>
<dbReference type="InterPro" id="IPR035902">
    <property type="entry name" value="Nuc_phospho_transferase"/>
</dbReference>
<evidence type="ECO:0000256" key="6">
    <source>
        <dbReference type="ARBA" id="ARBA00011889"/>
    </source>
</evidence>
<dbReference type="PIRSF" id="PIRSF000478">
    <property type="entry name" value="TP_PyNP"/>
    <property type="match status" value="1"/>
</dbReference>
<dbReference type="InterPro" id="IPR017459">
    <property type="entry name" value="Glycosyl_Trfase_fam3_N_dom"/>
</dbReference>
<evidence type="ECO:0000313" key="14">
    <source>
        <dbReference type="Proteomes" id="UP000198853"/>
    </source>
</evidence>
<evidence type="ECO:0000256" key="5">
    <source>
        <dbReference type="ARBA" id="ARBA00011738"/>
    </source>
</evidence>
<dbReference type="AlphaFoldDB" id="A0A1G8NJX7"/>
<protein>
    <recommendedName>
        <fullName evidence="7">Pyrimidine-nucleoside phosphorylase</fullName>
        <ecNumber evidence="6">2.4.2.2</ecNumber>
    </recommendedName>
</protein>
<dbReference type="Gene3D" id="3.90.1170.30">
    <property type="entry name" value="Pyrimidine nucleoside phosphorylase-like, C-terminal domain"/>
    <property type="match status" value="1"/>
</dbReference>
<evidence type="ECO:0000313" key="13">
    <source>
        <dbReference type="EMBL" id="SDI79800.1"/>
    </source>
</evidence>
<dbReference type="EC" id="2.4.2.2" evidence="6"/>
<comment type="catalytic activity">
    <reaction evidence="11">
        <text>thymidine + phosphate = 2-deoxy-alpha-D-ribose 1-phosphate + thymine</text>
        <dbReference type="Rhea" id="RHEA:16037"/>
        <dbReference type="ChEBI" id="CHEBI:17748"/>
        <dbReference type="ChEBI" id="CHEBI:17821"/>
        <dbReference type="ChEBI" id="CHEBI:43474"/>
        <dbReference type="ChEBI" id="CHEBI:57259"/>
        <dbReference type="EC" id="2.4.2.2"/>
    </reaction>
</comment>
<accession>A0A1G8NJX7</accession>
<dbReference type="SMART" id="SM00941">
    <property type="entry name" value="PYNP_C"/>
    <property type="match status" value="1"/>
</dbReference>
<dbReference type="NCBIfam" id="TIGR02644">
    <property type="entry name" value="Y_phosphoryl"/>
    <property type="match status" value="1"/>
</dbReference>
<dbReference type="RefSeq" id="WP_090398075.1">
    <property type="nucleotide sequence ID" value="NZ_FNEN01000006.1"/>
</dbReference>
<dbReference type="InterPro" id="IPR017872">
    <property type="entry name" value="Pyrmidine_PPase_CS"/>
</dbReference>
<sequence length="433" mass="46238">MRMVDLIAKKRDGQLLENSEIEAFVRNYTAERIPDYQASAFAMAIYFQGMNEQESATLTKAMAASGDQLDLSRIDGTKVDKHSTGGVGDKTTFILSPIVAAAGVPVAKLSGRGLGHTGGTIDKLESFPNFRTELDQDAFIELVNKHKMAIAGQSGNLTPADKKLYALRDVTATVNAMPLIASSIMSKKIAAGSDAIVLDVKVGSGAFMNDLPAAKELAQTMVNIGNELDRRTVAVISDMDQPLGSMVGNALEVKEVIDVLRGGGPDDIRRLSVRLAAHMLVLGGKAENVEAGEALANTLIQDGRALNVFRKFIANQGSDPSLVDHPERIAQAEHTVMVNTSEPGYVTGIEATKIGQAASMLGAGRMTKEDTIDHAVGVELKAKVGDRVEKGDPLVVLHANQDETTEVEALINESYSIGAQKPDERPLIFTEMV</sequence>
<gene>
    <name evidence="13" type="ORF">SAMN04488123_10693</name>
</gene>
<evidence type="ECO:0000256" key="4">
    <source>
        <dbReference type="ARBA" id="ARBA00006915"/>
    </source>
</evidence>
<dbReference type="Pfam" id="PF07831">
    <property type="entry name" value="PYNP_C"/>
    <property type="match status" value="1"/>
</dbReference>
<dbReference type="InterPro" id="IPR013102">
    <property type="entry name" value="PYNP_C"/>
</dbReference>
<dbReference type="PANTHER" id="PTHR10515">
    <property type="entry name" value="THYMIDINE PHOSPHORYLASE"/>
    <property type="match status" value="1"/>
</dbReference>
<dbReference type="Pfam" id="PF02885">
    <property type="entry name" value="Glycos_trans_3N"/>
    <property type="match status" value="1"/>
</dbReference>
<dbReference type="Gene3D" id="1.20.970.10">
    <property type="entry name" value="Transferase, Pyrimidine Nucleoside Phosphorylase, Chain C"/>
    <property type="match status" value="1"/>
</dbReference>
<keyword evidence="14" id="KW-1185">Reference proteome</keyword>
<dbReference type="FunFam" id="3.40.1030.10:FF:000003">
    <property type="entry name" value="Pyrimidine-nucleoside phosphorylase"/>
    <property type="match status" value="1"/>
</dbReference>
<dbReference type="Proteomes" id="UP000198853">
    <property type="component" value="Unassembled WGS sequence"/>
</dbReference>
<dbReference type="PANTHER" id="PTHR10515:SF0">
    <property type="entry name" value="THYMIDINE PHOSPHORYLASE"/>
    <property type="match status" value="1"/>
</dbReference>
<name>A0A1G8NJX7_9BACI</name>
<comment type="subunit">
    <text evidence="5">Homodimer.</text>
</comment>
<dbReference type="NCBIfam" id="NF004747">
    <property type="entry name" value="PRK06078.1"/>
    <property type="match status" value="1"/>
</dbReference>
<dbReference type="SUPFAM" id="SSF54680">
    <property type="entry name" value="Pyrimidine nucleoside phosphorylase C-terminal domain"/>
    <property type="match status" value="1"/>
</dbReference>
<dbReference type="InterPro" id="IPR018090">
    <property type="entry name" value="Pyrmidine_PPas_bac/euk"/>
</dbReference>
<comment type="catalytic activity">
    <reaction evidence="1">
        <text>2'-deoxyuridine + phosphate = 2-deoxy-alpha-D-ribose 1-phosphate + uracil</text>
        <dbReference type="Rhea" id="RHEA:22824"/>
        <dbReference type="ChEBI" id="CHEBI:16450"/>
        <dbReference type="ChEBI" id="CHEBI:17568"/>
        <dbReference type="ChEBI" id="CHEBI:43474"/>
        <dbReference type="ChEBI" id="CHEBI:57259"/>
        <dbReference type="EC" id="2.4.2.2"/>
    </reaction>
</comment>
<dbReference type="SUPFAM" id="SSF47648">
    <property type="entry name" value="Nucleoside phosphorylase/phosphoribosyltransferase N-terminal domain"/>
    <property type="match status" value="1"/>
</dbReference>
<dbReference type="GO" id="GO:0009032">
    <property type="term" value="F:thymidine phosphorylase activity"/>
    <property type="evidence" value="ECO:0007669"/>
    <property type="project" value="TreeGrafter"/>
</dbReference>
<dbReference type="InterPro" id="IPR000053">
    <property type="entry name" value="Thymidine/pyrmidine_PPase"/>
</dbReference>
<feature type="domain" description="Pyrimidine nucleoside phosphorylase C-terminal" evidence="12">
    <location>
        <begin position="345"/>
        <end position="418"/>
    </location>
</feature>
<dbReference type="EMBL" id="FNEN01000006">
    <property type="protein sequence ID" value="SDI79800.1"/>
    <property type="molecule type" value="Genomic_DNA"/>
</dbReference>
<evidence type="ECO:0000256" key="7">
    <source>
        <dbReference type="ARBA" id="ARBA00014680"/>
    </source>
</evidence>
<dbReference type="GO" id="GO:0006206">
    <property type="term" value="P:pyrimidine nucleobase metabolic process"/>
    <property type="evidence" value="ECO:0007669"/>
    <property type="project" value="InterPro"/>
</dbReference>
<evidence type="ECO:0000256" key="3">
    <source>
        <dbReference type="ARBA" id="ARBA00003877"/>
    </source>
</evidence>
<keyword evidence="8" id="KW-0328">Glycosyltransferase</keyword>
<evidence type="ECO:0000259" key="12">
    <source>
        <dbReference type="SMART" id="SM00941"/>
    </source>
</evidence>
<dbReference type="PROSITE" id="PS00647">
    <property type="entry name" value="THYMID_PHOSPHORYLASE"/>
    <property type="match status" value="1"/>
</dbReference>
<proteinExistence type="inferred from homology"/>